<protein>
    <recommendedName>
        <fullName evidence="2">Histidine kinase/HSP90-like ATPase domain-containing protein</fullName>
    </recommendedName>
</protein>
<comment type="caution">
    <text evidence="1">The sequence shown here is derived from an EMBL/GenBank/DDBJ whole genome shotgun (WGS) entry which is preliminary data.</text>
</comment>
<organism evidence="1">
    <name type="scientific">marine sediment metagenome</name>
    <dbReference type="NCBI Taxonomy" id="412755"/>
    <lineage>
        <taxon>unclassified sequences</taxon>
        <taxon>metagenomes</taxon>
        <taxon>ecological metagenomes</taxon>
    </lineage>
</organism>
<evidence type="ECO:0000313" key="1">
    <source>
        <dbReference type="EMBL" id="GAI46125.1"/>
    </source>
</evidence>
<dbReference type="Pfam" id="PF13589">
    <property type="entry name" value="HATPase_c_3"/>
    <property type="match status" value="1"/>
</dbReference>
<dbReference type="SUPFAM" id="SSF55874">
    <property type="entry name" value="ATPase domain of HSP90 chaperone/DNA topoisomerase II/histidine kinase"/>
    <property type="match status" value="1"/>
</dbReference>
<evidence type="ECO:0008006" key="2">
    <source>
        <dbReference type="Google" id="ProtNLM"/>
    </source>
</evidence>
<feature type="non-terminal residue" evidence="1">
    <location>
        <position position="1"/>
    </location>
</feature>
<dbReference type="AlphaFoldDB" id="X1Q4X7"/>
<dbReference type="InterPro" id="IPR036890">
    <property type="entry name" value="HATPase_C_sf"/>
</dbReference>
<proteinExistence type="predicted"/>
<dbReference type="Gene3D" id="3.30.565.10">
    <property type="entry name" value="Histidine kinase-like ATPase, C-terminal domain"/>
    <property type="match status" value="1"/>
</dbReference>
<gene>
    <name evidence="1" type="ORF">S06H3_41662</name>
</gene>
<accession>X1Q4X7</accession>
<reference evidence="1" key="1">
    <citation type="journal article" date="2014" name="Front. Microbiol.">
        <title>High frequency of phylogenetically diverse reductive dehalogenase-homologous genes in deep subseafloor sedimentary metagenomes.</title>
        <authorList>
            <person name="Kawai M."/>
            <person name="Futagami T."/>
            <person name="Toyoda A."/>
            <person name="Takaki Y."/>
            <person name="Nishi S."/>
            <person name="Hori S."/>
            <person name="Arai W."/>
            <person name="Tsubouchi T."/>
            <person name="Morono Y."/>
            <person name="Uchiyama I."/>
            <person name="Ito T."/>
            <person name="Fujiyama A."/>
            <person name="Inagaki F."/>
            <person name="Takami H."/>
        </authorList>
    </citation>
    <scope>NUCLEOTIDE SEQUENCE</scope>
    <source>
        <strain evidence="1">Expedition CK06-06</strain>
    </source>
</reference>
<name>X1Q4X7_9ZZZZ</name>
<dbReference type="EMBL" id="BARV01025702">
    <property type="protein sequence ID" value="GAI46125.1"/>
    <property type="molecule type" value="Genomic_DNA"/>
</dbReference>
<sequence length="260" mass="29286">EALSSGLYPDKRHVIREFVQNAFDTLNEWGRLSGEQLLKPIEIRIQKPSVFIADQGVGMNEIQAQQFRYLGYSSKDGKENVGFRGIGKDSGLAVAEKIVVSTSRAGVPVRYTIVIDAENMLEDSASGRNPPLEEILEKHTRVTSASEDKESHYTFVELHNIRKDAHILFNTDALKDYLRRNCPVPFDPAFRHADEITARLKAYVPTFSAVEINLDGENLYKPFSSNYTGPEYEPTFSSDDEGAPLIAYCWYCGHIDKGQF</sequence>